<gene>
    <name evidence="1" type="ORF">NM208_g4847</name>
</gene>
<sequence>MISNIFLLALLALSNGVLARFSHQPNTLTCTSYLGTRSVAKVPSRTTKVYQPTTVTKRIINRTHRTLTLHARTKTTTITTTDISTVTAEPKKDIVTSTVYTHSSESVLTVITETETITESETTLIGVPSDSTYPAPPNFTGVKDDPRYVPRVKARGDTRQKPVKMATVKALPNRKKLAIDPEVYVQKVYCTNKIWKYSTSTVTTTVTGRKRYTRKPTITQTATATETIINTEYPPNKGTSTVYVLVTISHTAFMTATETETTTSTQTIVIETGIYPGTRYPACESRNILKTANGNQHINALNFGLDFNQLRLGSRFTPEQCCIECVTRNDCVGSWLDSGINDDGIGEYHTNDGMWWSDTLSNGPCGKWKNRGGGSQWND</sequence>
<reference evidence="1" key="1">
    <citation type="submission" date="2022-08" db="EMBL/GenBank/DDBJ databases">
        <title>Genome Sequence of Fusarium decemcellulare.</title>
        <authorList>
            <person name="Buettner E."/>
        </authorList>
    </citation>
    <scope>NUCLEOTIDE SEQUENCE</scope>
    <source>
        <strain evidence="1">Babe19</strain>
    </source>
</reference>
<evidence type="ECO:0000313" key="2">
    <source>
        <dbReference type="Proteomes" id="UP001148629"/>
    </source>
</evidence>
<dbReference type="EMBL" id="JANRMS010000382">
    <property type="protein sequence ID" value="KAJ3540905.1"/>
    <property type="molecule type" value="Genomic_DNA"/>
</dbReference>
<proteinExistence type="predicted"/>
<evidence type="ECO:0000313" key="1">
    <source>
        <dbReference type="EMBL" id="KAJ3540905.1"/>
    </source>
</evidence>
<keyword evidence="2" id="KW-1185">Reference proteome</keyword>
<comment type="caution">
    <text evidence="1">The sequence shown here is derived from an EMBL/GenBank/DDBJ whole genome shotgun (WGS) entry which is preliminary data.</text>
</comment>
<dbReference type="Proteomes" id="UP001148629">
    <property type="component" value="Unassembled WGS sequence"/>
</dbReference>
<name>A0ACC1SJJ0_9HYPO</name>
<organism evidence="1 2">
    <name type="scientific">Fusarium decemcellulare</name>
    <dbReference type="NCBI Taxonomy" id="57161"/>
    <lineage>
        <taxon>Eukaryota</taxon>
        <taxon>Fungi</taxon>
        <taxon>Dikarya</taxon>
        <taxon>Ascomycota</taxon>
        <taxon>Pezizomycotina</taxon>
        <taxon>Sordariomycetes</taxon>
        <taxon>Hypocreomycetidae</taxon>
        <taxon>Hypocreales</taxon>
        <taxon>Nectriaceae</taxon>
        <taxon>Fusarium</taxon>
        <taxon>Fusarium decemcellulare species complex</taxon>
    </lineage>
</organism>
<protein>
    <submittedName>
        <fullName evidence="1">Uncharacterized protein</fullName>
    </submittedName>
</protein>
<accession>A0ACC1SJJ0</accession>